<dbReference type="GO" id="GO:0016020">
    <property type="term" value="C:membrane"/>
    <property type="evidence" value="ECO:0007669"/>
    <property type="project" value="TreeGrafter"/>
</dbReference>
<keyword evidence="1 5" id="KW-0349">Heme</keyword>
<evidence type="ECO:0000313" key="7">
    <source>
        <dbReference type="EMBL" id="KAE8343172.1"/>
    </source>
</evidence>
<sequence>MQYWRVNLPRTDLQIRHGVSGHPIGATFSIFSDLGHHFPLSPLLRASPQSSDPDVIWPGLSSKAFPPATIKIIAMGWLSLRRPQNGSTAHVTSVKPSTEHVEHIEHAGHVEEIHLEYPLQDSIPDNDLPFIPAAVVRDHKLSFSQGHGRAWIVVDKIVYDCTKFINEHPGGETVIRSFVGEDCSWQFWRFHDKGIMEEWGRPLRVGRTEGIRNRFKEIPKYFGPSKMR</sequence>
<protein>
    <recommendedName>
        <fullName evidence="6">Cytochrome b5 heme-binding domain-containing protein</fullName>
    </recommendedName>
</protein>
<dbReference type="SMART" id="SM01117">
    <property type="entry name" value="Cyt-b5"/>
    <property type="match status" value="1"/>
</dbReference>
<accession>A0A5N6YCH7</accession>
<reference evidence="7" key="1">
    <citation type="submission" date="2019-04" db="EMBL/GenBank/DDBJ databases">
        <title>Friends and foes A comparative genomics study of 23 Aspergillus species from section Flavi.</title>
        <authorList>
            <consortium name="DOE Joint Genome Institute"/>
            <person name="Kjaerbolling I."/>
            <person name="Vesth T."/>
            <person name="Frisvad J.C."/>
            <person name="Nybo J.L."/>
            <person name="Theobald S."/>
            <person name="Kildgaard S."/>
            <person name="Isbrandt T."/>
            <person name="Kuo A."/>
            <person name="Sato A."/>
            <person name="Lyhne E.K."/>
            <person name="Kogle M.E."/>
            <person name="Wiebenga A."/>
            <person name="Kun R.S."/>
            <person name="Lubbers R.J."/>
            <person name="Makela M.R."/>
            <person name="Barry K."/>
            <person name="Chovatia M."/>
            <person name="Clum A."/>
            <person name="Daum C."/>
            <person name="Haridas S."/>
            <person name="He G."/>
            <person name="LaButti K."/>
            <person name="Lipzen A."/>
            <person name="Mondo S."/>
            <person name="Riley R."/>
            <person name="Salamov A."/>
            <person name="Simmons B.A."/>
            <person name="Magnuson J.K."/>
            <person name="Henrissat B."/>
            <person name="Mortensen U.H."/>
            <person name="Larsen T.O."/>
            <person name="Devries R.P."/>
            <person name="Grigoriev I.V."/>
            <person name="Machida M."/>
            <person name="Baker S.E."/>
            <person name="Andersen M.R."/>
        </authorList>
    </citation>
    <scope>NUCLEOTIDE SEQUENCE</scope>
    <source>
        <strain evidence="7">CBS 117612</strain>
    </source>
</reference>
<dbReference type="PROSITE" id="PS00191">
    <property type="entry name" value="CYTOCHROME_B5_1"/>
    <property type="match status" value="1"/>
</dbReference>
<comment type="similarity">
    <text evidence="4 5">Belongs to the cytochrome b5 family.</text>
</comment>
<dbReference type="InterPro" id="IPR050668">
    <property type="entry name" value="Cytochrome_b5"/>
</dbReference>
<evidence type="ECO:0000256" key="3">
    <source>
        <dbReference type="ARBA" id="ARBA00023004"/>
    </source>
</evidence>
<dbReference type="EMBL" id="ML737130">
    <property type="protein sequence ID" value="KAE8343172.1"/>
    <property type="molecule type" value="Genomic_DNA"/>
</dbReference>
<dbReference type="Pfam" id="PF00173">
    <property type="entry name" value="Cyt-b5"/>
    <property type="match status" value="1"/>
</dbReference>
<keyword evidence="2 5" id="KW-0479">Metal-binding</keyword>
<dbReference type="SUPFAM" id="SSF55856">
    <property type="entry name" value="Cytochrome b5-like heme/steroid binding domain"/>
    <property type="match status" value="1"/>
</dbReference>
<dbReference type="Gene3D" id="3.10.120.10">
    <property type="entry name" value="Cytochrome b5-like heme/steroid binding domain"/>
    <property type="match status" value="1"/>
</dbReference>
<evidence type="ECO:0000259" key="6">
    <source>
        <dbReference type="PROSITE" id="PS50255"/>
    </source>
</evidence>
<keyword evidence="3 5" id="KW-0408">Iron</keyword>
<dbReference type="PRINTS" id="PR00363">
    <property type="entry name" value="CYTOCHROMEB5"/>
</dbReference>
<dbReference type="Proteomes" id="UP000325558">
    <property type="component" value="Unassembled WGS sequence"/>
</dbReference>
<dbReference type="OrthoDB" id="260519at2759"/>
<evidence type="ECO:0000256" key="4">
    <source>
        <dbReference type="ARBA" id="ARBA00038168"/>
    </source>
</evidence>
<evidence type="ECO:0000256" key="1">
    <source>
        <dbReference type="ARBA" id="ARBA00022617"/>
    </source>
</evidence>
<evidence type="ECO:0000256" key="2">
    <source>
        <dbReference type="ARBA" id="ARBA00022723"/>
    </source>
</evidence>
<organism evidence="7">
    <name type="scientific">Aspergillus arachidicola</name>
    <dbReference type="NCBI Taxonomy" id="656916"/>
    <lineage>
        <taxon>Eukaryota</taxon>
        <taxon>Fungi</taxon>
        <taxon>Dikarya</taxon>
        <taxon>Ascomycota</taxon>
        <taxon>Pezizomycotina</taxon>
        <taxon>Eurotiomycetes</taxon>
        <taxon>Eurotiomycetidae</taxon>
        <taxon>Eurotiales</taxon>
        <taxon>Aspergillaceae</taxon>
        <taxon>Aspergillus</taxon>
        <taxon>Aspergillus subgen. Circumdati</taxon>
    </lineage>
</organism>
<dbReference type="GO" id="GO:0020037">
    <property type="term" value="F:heme binding"/>
    <property type="evidence" value="ECO:0007669"/>
    <property type="project" value="UniProtKB-UniRule"/>
</dbReference>
<gene>
    <name evidence="7" type="ORF">BDV24DRAFT_161610</name>
</gene>
<dbReference type="PANTHER" id="PTHR19359:SF95">
    <property type="entry name" value="CYTOCHROME B5 TYPE B"/>
    <property type="match status" value="1"/>
</dbReference>
<dbReference type="PROSITE" id="PS50255">
    <property type="entry name" value="CYTOCHROME_B5_2"/>
    <property type="match status" value="1"/>
</dbReference>
<dbReference type="InterPro" id="IPR018506">
    <property type="entry name" value="Cyt_B5_heme-BS"/>
</dbReference>
<name>A0A5N6YCH7_9EURO</name>
<dbReference type="PANTHER" id="PTHR19359">
    <property type="entry name" value="CYTOCHROME B5"/>
    <property type="match status" value="1"/>
</dbReference>
<dbReference type="GO" id="GO:0046872">
    <property type="term" value="F:metal ion binding"/>
    <property type="evidence" value="ECO:0007669"/>
    <property type="project" value="UniProtKB-UniRule"/>
</dbReference>
<evidence type="ECO:0000256" key="5">
    <source>
        <dbReference type="RuleBase" id="RU362121"/>
    </source>
</evidence>
<dbReference type="InterPro" id="IPR001199">
    <property type="entry name" value="Cyt_B5-like_heme/steroid-bd"/>
</dbReference>
<feature type="domain" description="Cytochrome b5 heme-binding" evidence="6">
    <location>
        <begin position="128"/>
        <end position="209"/>
    </location>
</feature>
<dbReference type="InterPro" id="IPR036400">
    <property type="entry name" value="Cyt_B5-like_heme/steroid_sf"/>
</dbReference>
<proteinExistence type="inferred from homology"/>
<dbReference type="AlphaFoldDB" id="A0A5N6YCH7"/>